<dbReference type="Gene3D" id="3.80.10.10">
    <property type="entry name" value="Ribonuclease Inhibitor"/>
    <property type="match status" value="1"/>
</dbReference>
<dbReference type="InterPro" id="IPR032675">
    <property type="entry name" value="LRR_dom_sf"/>
</dbReference>
<keyword evidence="2" id="KW-1185">Reference proteome</keyword>
<reference evidence="1 2" key="1">
    <citation type="journal article" date="2015" name="Sci. Rep.">
        <title>Chromosome-level genome map provides insights into diverse defense mechanisms in the medicinal fungus Ganoderma sinense.</title>
        <authorList>
            <person name="Zhu Y."/>
            <person name="Xu J."/>
            <person name="Sun C."/>
            <person name="Zhou S."/>
            <person name="Xu H."/>
            <person name="Nelson D.R."/>
            <person name="Qian J."/>
            <person name="Song J."/>
            <person name="Luo H."/>
            <person name="Xiang L."/>
            <person name="Li Y."/>
            <person name="Xu Z."/>
            <person name="Ji A."/>
            <person name="Wang L."/>
            <person name="Lu S."/>
            <person name="Hayward A."/>
            <person name="Sun W."/>
            <person name="Li X."/>
            <person name="Schwartz D.C."/>
            <person name="Wang Y."/>
            <person name="Chen S."/>
        </authorList>
    </citation>
    <scope>NUCLEOTIDE SEQUENCE [LARGE SCALE GENOMIC DNA]</scope>
    <source>
        <strain evidence="1 2">ZZ0214-1</strain>
    </source>
</reference>
<organism evidence="1 2">
    <name type="scientific">Ganoderma sinense ZZ0214-1</name>
    <dbReference type="NCBI Taxonomy" id="1077348"/>
    <lineage>
        <taxon>Eukaryota</taxon>
        <taxon>Fungi</taxon>
        <taxon>Dikarya</taxon>
        <taxon>Basidiomycota</taxon>
        <taxon>Agaricomycotina</taxon>
        <taxon>Agaricomycetes</taxon>
        <taxon>Polyporales</taxon>
        <taxon>Polyporaceae</taxon>
        <taxon>Ganoderma</taxon>
    </lineage>
</organism>
<evidence type="ECO:0008006" key="3">
    <source>
        <dbReference type="Google" id="ProtNLM"/>
    </source>
</evidence>
<accession>A0A2G8SQV9</accession>
<gene>
    <name evidence="1" type="ORF">GSI_01816</name>
</gene>
<evidence type="ECO:0000313" key="1">
    <source>
        <dbReference type="EMBL" id="PIL36156.1"/>
    </source>
</evidence>
<dbReference type="AlphaFoldDB" id="A0A2G8SQV9"/>
<dbReference type="EMBL" id="AYKW01000002">
    <property type="protein sequence ID" value="PIL36156.1"/>
    <property type="molecule type" value="Genomic_DNA"/>
</dbReference>
<protein>
    <recommendedName>
        <fullName evidence="3">F-box domain-containing protein</fullName>
    </recommendedName>
</protein>
<comment type="caution">
    <text evidence="1">The sequence shown here is derived from an EMBL/GenBank/DDBJ whole genome shotgun (WGS) entry which is preliminary data.</text>
</comment>
<evidence type="ECO:0000313" key="2">
    <source>
        <dbReference type="Proteomes" id="UP000230002"/>
    </source>
</evidence>
<name>A0A2G8SQV9_9APHY</name>
<proteinExistence type="predicted"/>
<dbReference type="OrthoDB" id="3246365at2759"/>
<dbReference type="Proteomes" id="UP000230002">
    <property type="component" value="Unassembled WGS sequence"/>
</dbReference>
<dbReference type="SUPFAM" id="SSF52047">
    <property type="entry name" value="RNI-like"/>
    <property type="match status" value="1"/>
</dbReference>
<sequence length="347" mass="39373">MAPAVEEEVLWLCGIFPIPLLSPRLPNLRRWEIRDGTTRISSHEWSLTFNKATLIQLLYSSASIEELSLKALRLTSAAELVRLLGSFPKLRCLVWDNIGFNLKRSNLHAGDALFARNHLPGLTTMDLSVGVDIVPVMHVILEVTHPTLQHLTLRQPKDTDFASALPPSPSRPALTQLRTLTLHTRHDTNVHLNPFDWLSLLYEACRTLHEFKCTPTLTTFAIHLRFGAVTHAPRRRSPKPSQLGTVVSRALRFLHDDARCMQLKRVLHDHARLELFTVVLHLPREEKKRWPVLRHLKEQGFFALHWMGLLGVDGSSGLCGKQPPEPRDVMTTWALEVVPRRLAPSVT</sequence>